<sequence length="133" mass="15059">MITKQVSQFSPVLAVLVDTQLQVLSESVIELVIVLFVLCNLVEHLNALFSQFFLITFRILFLLQHLTGDVKGQVIRIHNTFDKSKVLGNELFTVIHDEDPSDIEFLMLFIFLRVSKRSNGALLGTKRIALNSS</sequence>
<reference evidence="1" key="2">
    <citation type="journal article" date="2024" name="Plant">
        <title>Genomic evolution and insights into agronomic trait innovations of Sesamum species.</title>
        <authorList>
            <person name="Miao H."/>
            <person name="Wang L."/>
            <person name="Qu L."/>
            <person name="Liu H."/>
            <person name="Sun Y."/>
            <person name="Le M."/>
            <person name="Wang Q."/>
            <person name="Wei S."/>
            <person name="Zheng Y."/>
            <person name="Lin W."/>
            <person name="Duan Y."/>
            <person name="Cao H."/>
            <person name="Xiong S."/>
            <person name="Wang X."/>
            <person name="Wei L."/>
            <person name="Li C."/>
            <person name="Ma Q."/>
            <person name="Ju M."/>
            <person name="Zhao R."/>
            <person name="Li G."/>
            <person name="Mu C."/>
            <person name="Tian Q."/>
            <person name="Mei H."/>
            <person name="Zhang T."/>
            <person name="Gao T."/>
            <person name="Zhang H."/>
        </authorList>
    </citation>
    <scope>NUCLEOTIDE SEQUENCE</scope>
    <source>
        <strain evidence="1">G02</strain>
    </source>
</reference>
<dbReference type="AlphaFoldDB" id="A0AAW2TG88"/>
<protein>
    <submittedName>
        <fullName evidence="1">Uncharacterized protein</fullName>
    </submittedName>
</protein>
<name>A0AAW2TG88_SESRA</name>
<accession>A0AAW2TG88</accession>
<dbReference type="EMBL" id="JACGWJ010000008">
    <property type="protein sequence ID" value="KAL0403173.1"/>
    <property type="molecule type" value="Genomic_DNA"/>
</dbReference>
<comment type="caution">
    <text evidence="1">The sequence shown here is derived from an EMBL/GenBank/DDBJ whole genome shotgun (WGS) entry which is preliminary data.</text>
</comment>
<proteinExistence type="predicted"/>
<reference evidence="1" key="1">
    <citation type="submission" date="2020-06" db="EMBL/GenBank/DDBJ databases">
        <authorList>
            <person name="Li T."/>
            <person name="Hu X."/>
            <person name="Zhang T."/>
            <person name="Song X."/>
            <person name="Zhang H."/>
            <person name="Dai N."/>
            <person name="Sheng W."/>
            <person name="Hou X."/>
            <person name="Wei L."/>
        </authorList>
    </citation>
    <scope>NUCLEOTIDE SEQUENCE</scope>
    <source>
        <strain evidence="1">G02</strain>
        <tissue evidence="1">Leaf</tissue>
    </source>
</reference>
<evidence type="ECO:0000313" key="1">
    <source>
        <dbReference type="EMBL" id="KAL0403173.1"/>
    </source>
</evidence>
<gene>
    <name evidence="1" type="ORF">Sradi_1958100</name>
</gene>
<organism evidence="1">
    <name type="scientific">Sesamum radiatum</name>
    <name type="common">Black benniseed</name>
    <dbReference type="NCBI Taxonomy" id="300843"/>
    <lineage>
        <taxon>Eukaryota</taxon>
        <taxon>Viridiplantae</taxon>
        <taxon>Streptophyta</taxon>
        <taxon>Embryophyta</taxon>
        <taxon>Tracheophyta</taxon>
        <taxon>Spermatophyta</taxon>
        <taxon>Magnoliopsida</taxon>
        <taxon>eudicotyledons</taxon>
        <taxon>Gunneridae</taxon>
        <taxon>Pentapetalae</taxon>
        <taxon>asterids</taxon>
        <taxon>lamiids</taxon>
        <taxon>Lamiales</taxon>
        <taxon>Pedaliaceae</taxon>
        <taxon>Sesamum</taxon>
    </lineage>
</organism>